<gene>
    <name evidence="3" type="ORF">TIFTF001_009432</name>
</gene>
<dbReference type="SMART" id="SM00666">
    <property type="entry name" value="PB1"/>
    <property type="match status" value="1"/>
</dbReference>
<feature type="domain" description="PB1" evidence="2">
    <location>
        <begin position="56"/>
        <end position="144"/>
    </location>
</feature>
<keyword evidence="4" id="KW-1185">Reference proteome</keyword>
<comment type="caution">
    <text evidence="3">The sequence shown here is derived from an EMBL/GenBank/DDBJ whole genome shotgun (WGS) entry which is preliminary data.</text>
</comment>
<dbReference type="SUPFAM" id="SSF54277">
    <property type="entry name" value="CAD &amp; PB1 domains"/>
    <property type="match status" value="1"/>
</dbReference>
<dbReference type="PANTHER" id="PTHR31066">
    <property type="entry name" value="OS05G0427100 PROTEIN-RELATED"/>
    <property type="match status" value="1"/>
</dbReference>
<feature type="region of interest" description="Disordered" evidence="1">
    <location>
        <begin position="1"/>
        <end position="20"/>
    </location>
</feature>
<evidence type="ECO:0000256" key="1">
    <source>
        <dbReference type="SAM" id="MobiDB-lite"/>
    </source>
</evidence>
<proteinExistence type="predicted"/>
<protein>
    <recommendedName>
        <fullName evidence="2">PB1 domain-containing protein</fullName>
    </recommendedName>
</protein>
<name>A0AA88AAE0_FICCA</name>
<evidence type="ECO:0000313" key="4">
    <source>
        <dbReference type="Proteomes" id="UP001187192"/>
    </source>
</evidence>
<reference evidence="3" key="1">
    <citation type="submission" date="2023-07" db="EMBL/GenBank/DDBJ databases">
        <title>draft genome sequence of fig (Ficus carica).</title>
        <authorList>
            <person name="Takahashi T."/>
            <person name="Nishimura K."/>
        </authorList>
    </citation>
    <scope>NUCLEOTIDE SEQUENCE</scope>
</reference>
<dbReference type="InterPro" id="IPR053198">
    <property type="entry name" value="Gynoecium_Dev_Regulator"/>
</dbReference>
<feature type="compositionally biased region" description="Low complexity" evidence="1">
    <location>
        <begin position="1"/>
        <end position="10"/>
    </location>
</feature>
<dbReference type="FunFam" id="3.10.20.90:FF:000058">
    <property type="entry name" value="Octicosapeptide/phox/Bem1p domain kinase superfamily protein"/>
    <property type="match status" value="1"/>
</dbReference>
<dbReference type="Proteomes" id="UP001187192">
    <property type="component" value="Unassembled WGS sequence"/>
</dbReference>
<dbReference type="Pfam" id="PF00564">
    <property type="entry name" value="PB1"/>
    <property type="match status" value="1"/>
</dbReference>
<accession>A0AA88AAE0</accession>
<feature type="compositionally biased region" description="Low complexity" evidence="1">
    <location>
        <begin position="414"/>
        <end position="425"/>
    </location>
</feature>
<sequence length="726" mass="79005">MENYPNYSYSDSRDSSPRSREIIDCDNASWDEPQPPSSTYKAKFMCSYGGKIQPRPHDNQLAYVGGDTKILAVDRSVKFPAFLAKLSSICDADVCFKYQLPGEDLDALISVTNDEDLDHMMMEYDRLYRASAKPARLRLFLFPLNPPPPSQTSFGSSETKSERQWFVDALNSVQIQSLEGSSPPAAEAVTAQNPDFLFGFDKGYSAVPAGKFSDSVPPPTVPDSIVAKDVAVGSDCGSEDRHVVGEPVVSPADIQRQIQELQRLQMANQEQAMLQRKYEEVGNPRAYTGDYYSQKVPEKLAPAPAPAPVPVQVPMQMPATYVSERHVTAGGYHMATGAPPGTEQPVYLIQTPSGMYQAPAMRPVTGHVGQPYYGVQRMVPEVYREPPQVYPQQQKMGTYTDQGIPMMPPPQQQPQPQQQQQQPQPKVGVAEQGYTQVGYDSAGRQVYYTATTTYQNVTPIAVDGRQVVTSAGAGVGVGGGGQLNQEGKVVVAKASQASAIAIYDQHRQIDPEEPSVVSSALTQPEPSTALVVSKAKTTVLPAVTAFANDCLSPHLCGSGCPYILGTQNLVSYSAGNLAAAFQPSTIQVNDIDAHLSPPFGEVKERARCRFMGFEPIPPELKMKSNHFSTGGLEPGFMSPRVGSCWKTTTSFYADSEEMPDLLLVLKSISRQSSTGLLLGRRITFGQSSREAFFLMTGANWSKFMPRGVTGQCLCALLQPSNICSRN</sequence>
<dbReference type="AlphaFoldDB" id="A0AA88AAE0"/>
<dbReference type="PANTHER" id="PTHR31066:SF85">
    <property type="entry name" value="OS02G0809100 PROTEIN"/>
    <property type="match status" value="1"/>
</dbReference>
<dbReference type="CDD" id="cd06410">
    <property type="entry name" value="PB1_UP2"/>
    <property type="match status" value="1"/>
</dbReference>
<dbReference type="Gene3D" id="3.10.20.90">
    <property type="entry name" value="Phosphatidylinositol 3-kinase Catalytic Subunit, Chain A, domain 1"/>
    <property type="match status" value="1"/>
</dbReference>
<feature type="region of interest" description="Disordered" evidence="1">
    <location>
        <begin position="398"/>
        <end position="429"/>
    </location>
</feature>
<organism evidence="3 4">
    <name type="scientific">Ficus carica</name>
    <name type="common">Common fig</name>
    <dbReference type="NCBI Taxonomy" id="3494"/>
    <lineage>
        <taxon>Eukaryota</taxon>
        <taxon>Viridiplantae</taxon>
        <taxon>Streptophyta</taxon>
        <taxon>Embryophyta</taxon>
        <taxon>Tracheophyta</taxon>
        <taxon>Spermatophyta</taxon>
        <taxon>Magnoliopsida</taxon>
        <taxon>eudicotyledons</taxon>
        <taxon>Gunneridae</taxon>
        <taxon>Pentapetalae</taxon>
        <taxon>rosids</taxon>
        <taxon>fabids</taxon>
        <taxon>Rosales</taxon>
        <taxon>Moraceae</taxon>
        <taxon>Ficeae</taxon>
        <taxon>Ficus</taxon>
    </lineage>
</organism>
<evidence type="ECO:0000259" key="2">
    <source>
        <dbReference type="SMART" id="SM00666"/>
    </source>
</evidence>
<feature type="compositionally biased region" description="Basic and acidic residues" evidence="1">
    <location>
        <begin position="11"/>
        <end position="20"/>
    </location>
</feature>
<dbReference type="EMBL" id="BTGU01000010">
    <property type="protein sequence ID" value="GMN40201.1"/>
    <property type="molecule type" value="Genomic_DNA"/>
</dbReference>
<dbReference type="InterPro" id="IPR000270">
    <property type="entry name" value="PB1_dom"/>
</dbReference>
<evidence type="ECO:0000313" key="3">
    <source>
        <dbReference type="EMBL" id="GMN40201.1"/>
    </source>
</evidence>